<comment type="caution">
    <text evidence="4">Lacks conserved residue(s) required for the propagation of feature annotation.</text>
</comment>
<dbReference type="GO" id="GO:0016459">
    <property type="term" value="C:myosin complex"/>
    <property type="evidence" value="ECO:0007669"/>
    <property type="project" value="UniProtKB-KW"/>
</dbReference>
<dbReference type="Pfam" id="PF00063">
    <property type="entry name" value="Myosin_head"/>
    <property type="match status" value="1"/>
</dbReference>
<proteinExistence type="inferred from homology"/>
<evidence type="ECO:0000256" key="4">
    <source>
        <dbReference type="PROSITE-ProRule" id="PRU00782"/>
    </source>
</evidence>
<keyword evidence="3 4" id="KW-0009">Actin-binding</keyword>
<dbReference type="GO" id="GO:0016020">
    <property type="term" value="C:membrane"/>
    <property type="evidence" value="ECO:0007669"/>
    <property type="project" value="TreeGrafter"/>
</dbReference>
<dbReference type="Proteomes" id="UP000469452">
    <property type="component" value="Unassembled WGS sequence"/>
</dbReference>
<comment type="similarity">
    <text evidence="4">Belongs to the TRAFAC class myosin-kinesin ATPase superfamily. Myosin family.</text>
</comment>
<sequence>MQVDLFRLVAGVLHLGNVSFVEEETDEGTTACISPGQDALEVAAALLGMQKDLLSSAMLNKRITRSSSSRRNSIYYLKKDIRQATYSRDTIAKTVYELVFTWLMRRCASALEYNEALRDVLPYIGV</sequence>
<dbReference type="PROSITE" id="PS51456">
    <property type="entry name" value="MYOSIN_MOTOR"/>
    <property type="match status" value="1"/>
</dbReference>
<dbReference type="InterPro" id="IPR027417">
    <property type="entry name" value="P-loop_NTPase"/>
</dbReference>
<dbReference type="InterPro" id="IPR001609">
    <property type="entry name" value="Myosin_head_motor_dom-like"/>
</dbReference>
<keyword evidence="4" id="KW-0518">Myosin</keyword>
<dbReference type="SUPFAM" id="SSF52540">
    <property type="entry name" value="P-loop containing nucleoside triphosphate hydrolases"/>
    <property type="match status" value="1"/>
</dbReference>
<dbReference type="GO" id="GO:0000146">
    <property type="term" value="F:microfilament motor activity"/>
    <property type="evidence" value="ECO:0007669"/>
    <property type="project" value="TreeGrafter"/>
</dbReference>
<accession>A0A6A5ASN6</accession>
<dbReference type="Gene3D" id="1.20.120.720">
    <property type="entry name" value="Myosin VI head, motor domain, U50 subdomain"/>
    <property type="match status" value="1"/>
</dbReference>
<dbReference type="AlphaFoldDB" id="A0A6A5ASN6"/>
<comment type="caution">
    <text evidence="6">The sequence shown here is derived from an EMBL/GenBank/DDBJ whole genome shotgun (WGS) entry which is preliminary data.</text>
</comment>
<evidence type="ECO:0000313" key="7">
    <source>
        <dbReference type="Proteomes" id="UP000469452"/>
    </source>
</evidence>
<dbReference type="EMBL" id="VJMI01001968">
    <property type="protein sequence ID" value="KAF0775236.1"/>
    <property type="molecule type" value="Genomic_DNA"/>
</dbReference>
<dbReference type="PANTHER" id="PTHR13140:SF845">
    <property type="entry name" value="MYOSIN-LIKE PROTEIN"/>
    <property type="match status" value="1"/>
</dbReference>
<dbReference type="GO" id="GO:0051015">
    <property type="term" value="F:actin filament binding"/>
    <property type="evidence" value="ECO:0007669"/>
    <property type="project" value="TreeGrafter"/>
</dbReference>
<reference evidence="6 7" key="1">
    <citation type="submission" date="2019-06" db="EMBL/GenBank/DDBJ databases">
        <title>Genomics analysis of Aphanomyces spp. identifies a new class of oomycete effector associated with host adaptation.</title>
        <authorList>
            <person name="Gaulin E."/>
        </authorList>
    </citation>
    <scope>NUCLEOTIDE SEQUENCE [LARGE SCALE GENOMIC DNA]</scope>
    <source>
        <strain evidence="6 7">E</strain>
    </source>
</reference>
<dbReference type="GO" id="GO:0007015">
    <property type="term" value="P:actin filament organization"/>
    <property type="evidence" value="ECO:0007669"/>
    <property type="project" value="TreeGrafter"/>
</dbReference>
<evidence type="ECO:0000256" key="3">
    <source>
        <dbReference type="ARBA" id="ARBA00023203"/>
    </source>
</evidence>
<name>A0A6A5ASN6_APHAT</name>
<keyword evidence="4" id="KW-0505">Motor protein</keyword>
<organism evidence="6 7">
    <name type="scientific">Aphanomyces astaci</name>
    <name type="common">Crayfish plague agent</name>
    <dbReference type="NCBI Taxonomy" id="112090"/>
    <lineage>
        <taxon>Eukaryota</taxon>
        <taxon>Sar</taxon>
        <taxon>Stramenopiles</taxon>
        <taxon>Oomycota</taxon>
        <taxon>Saprolegniomycetes</taxon>
        <taxon>Saprolegniales</taxon>
        <taxon>Verrucalvaceae</taxon>
        <taxon>Aphanomyces</taxon>
    </lineage>
</organism>
<dbReference type="GO" id="GO:0005524">
    <property type="term" value="F:ATP binding"/>
    <property type="evidence" value="ECO:0007669"/>
    <property type="project" value="UniProtKB-KW"/>
</dbReference>
<evidence type="ECO:0000256" key="2">
    <source>
        <dbReference type="ARBA" id="ARBA00022840"/>
    </source>
</evidence>
<feature type="domain" description="Myosin motor" evidence="5">
    <location>
        <begin position="1"/>
        <end position="126"/>
    </location>
</feature>
<feature type="non-terminal residue" evidence="6">
    <location>
        <position position="126"/>
    </location>
</feature>
<keyword evidence="1" id="KW-0547">Nucleotide-binding</keyword>
<keyword evidence="2" id="KW-0067">ATP-binding</keyword>
<evidence type="ECO:0000256" key="1">
    <source>
        <dbReference type="ARBA" id="ARBA00022741"/>
    </source>
</evidence>
<protein>
    <recommendedName>
        <fullName evidence="5">Myosin motor domain-containing protein</fullName>
    </recommendedName>
</protein>
<evidence type="ECO:0000313" key="6">
    <source>
        <dbReference type="EMBL" id="KAF0775236.1"/>
    </source>
</evidence>
<gene>
    <name evidence="6" type="ORF">AaE_001064</name>
</gene>
<dbReference type="PANTHER" id="PTHR13140">
    <property type="entry name" value="MYOSIN"/>
    <property type="match status" value="1"/>
</dbReference>
<dbReference type="GO" id="GO:0005737">
    <property type="term" value="C:cytoplasm"/>
    <property type="evidence" value="ECO:0007669"/>
    <property type="project" value="TreeGrafter"/>
</dbReference>
<evidence type="ECO:0000259" key="5">
    <source>
        <dbReference type="PROSITE" id="PS51456"/>
    </source>
</evidence>